<feature type="transmembrane region" description="Helical" evidence="2">
    <location>
        <begin position="56"/>
        <end position="78"/>
    </location>
</feature>
<dbReference type="RefSeq" id="WP_394820561.1">
    <property type="nucleotide sequence ID" value="NZ_CP089984.1"/>
</dbReference>
<keyword evidence="2" id="KW-0472">Membrane</keyword>
<reference evidence="3 4" key="1">
    <citation type="submission" date="2021-12" db="EMBL/GenBank/DDBJ databases">
        <title>Discovery of the Pendulisporaceae a myxobacterial family with distinct sporulation behavior and unique specialized metabolism.</title>
        <authorList>
            <person name="Garcia R."/>
            <person name="Popoff A."/>
            <person name="Bader C.D."/>
            <person name="Loehr J."/>
            <person name="Walesch S."/>
            <person name="Walt C."/>
            <person name="Boldt J."/>
            <person name="Bunk B."/>
            <person name="Haeckl F.J.F.P.J."/>
            <person name="Gunesch A.P."/>
            <person name="Birkelbach J."/>
            <person name="Nuebel U."/>
            <person name="Pietschmann T."/>
            <person name="Bach T."/>
            <person name="Mueller R."/>
        </authorList>
    </citation>
    <scope>NUCLEOTIDE SEQUENCE [LARGE SCALE GENOMIC DNA]</scope>
    <source>
        <strain evidence="3 4">MSr11954</strain>
    </source>
</reference>
<feature type="region of interest" description="Disordered" evidence="1">
    <location>
        <begin position="475"/>
        <end position="497"/>
    </location>
</feature>
<feature type="region of interest" description="Disordered" evidence="1">
    <location>
        <begin position="1"/>
        <end position="50"/>
    </location>
</feature>
<evidence type="ECO:0000256" key="1">
    <source>
        <dbReference type="SAM" id="MobiDB-lite"/>
    </source>
</evidence>
<keyword evidence="2" id="KW-1133">Transmembrane helix</keyword>
<sequence>MAEETRPSDGGPSEVQAGAAEGAPTAPHATLRQARQRPSKKPTGPERFWDPKRIRYGFGLAFVVSVGLHFALGPWSLLPEQKLDFVDVEGELSIPIDVMEDEAPPEPPPPEPPSPPPAESPGSTATPAPKPKGPDRTRDAGAPEEDASTDGGTDVAASPGEDASAKVAMLDAGAPSLADAAVAARDDAGAPASKSHDPAALVGSASDMQAGPPLVRLLVNMEEIRKNPVGAQAGPLLSAIPQWDEFMAGTQIDPVRDADWIYITGPSLLHTERDVILVHYSASDKIVDRAIDVVSKKYASGGAFDAGVPGVKASLGHADRAQRVFLRPQTRVLAVVPPDFAHAAAKTLSKTKVGVHSRPGEAMRLTLATPHRPMPFIPESVSEMRMWIVPREGGGADVYAEGDTPDPAAASAAADALRKVVRQQNSIAVRLVTQNLLGTVDITSQGSLVKLHGPVTQDQLDAVLGLVAGQLGVTLPSSGGGSGSPSSTPRSPQQGKR</sequence>
<dbReference type="Proteomes" id="UP001370348">
    <property type="component" value="Chromosome"/>
</dbReference>
<evidence type="ECO:0000313" key="3">
    <source>
        <dbReference type="EMBL" id="WXB10945.1"/>
    </source>
</evidence>
<organism evidence="3 4">
    <name type="scientific">Pendulispora albinea</name>
    <dbReference type="NCBI Taxonomy" id="2741071"/>
    <lineage>
        <taxon>Bacteria</taxon>
        <taxon>Pseudomonadati</taxon>
        <taxon>Myxococcota</taxon>
        <taxon>Myxococcia</taxon>
        <taxon>Myxococcales</taxon>
        <taxon>Sorangiineae</taxon>
        <taxon>Pendulisporaceae</taxon>
        <taxon>Pendulispora</taxon>
    </lineage>
</organism>
<protein>
    <submittedName>
        <fullName evidence="3">Uncharacterized protein</fullName>
    </submittedName>
</protein>
<feature type="compositionally biased region" description="Low complexity" evidence="1">
    <location>
        <begin position="484"/>
        <end position="497"/>
    </location>
</feature>
<feature type="region of interest" description="Disordered" evidence="1">
    <location>
        <begin position="188"/>
        <end position="207"/>
    </location>
</feature>
<evidence type="ECO:0000313" key="4">
    <source>
        <dbReference type="Proteomes" id="UP001370348"/>
    </source>
</evidence>
<dbReference type="EMBL" id="CP089984">
    <property type="protein sequence ID" value="WXB10945.1"/>
    <property type="molecule type" value="Genomic_DNA"/>
</dbReference>
<keyword evidence="4" id="KW-1185">Reference proteome</keyword>
<feature type="region of interest" description="Disordered" evidence="1">
    <location>
        <begin position="99"/>
        <end position="161"/>
    </location>
</feature>
<accession>A0ABZ2LKL6</accession>
<proteinExistence type="predicted"/>
<gene>
    <name evidence="3" type="ORF">LZC94_24045</name>
</gene>
<keyword evidence="2" id="KW-0812">Transmembrane</keyword>
<feature type="compositionally biased region" description="Basic and acidic residues" evidence="1">
    <location>
        <begin position="132"/>
        <end position="141"/>
    </location>
</feature>
<name>A0ABZ2LKL6_9BACT</name>
<feature type="compositionally biased region" description="Pro residues" evidence="1">
    <location>
        <begin position="105"/>
        <end position="119"/>
    </location>
</feature>
<evidence type="ECO:0000256" key="2">
    <source>
        <dbReference type="SAM" id="Phobius"/>
    </source>
</evidence>